<proteinExistence type="predicted"/>
<accession>A0A1G1UY99</accession>
<evidence type="ECO:0000313" key="2">
    <source>
        <dbReference type="EMBL" id="OGY08114.1"/>
    </source>
</evidence>
<gene>
    <name evidence="2" type="ORF">A2782_03815</name>
</gene>
<feature type="domain" description="DUF6922" evidence="1">
    <location>
        <begin position="15"/>
        <end position="65"/>
    </location>
</feature>
<name>A0A1G1UY99_9BACT</name>
<dbReference type="Pfam" id="PF21956">
    <property type="entry name" value="DUF6922"/>
    <property type="match status" value="1"/>
</dbReference>
<evidence type="ECO:0000313" key="3">
    <source>
        <dbReference type="Proteomes" id="UP000177967"/>
    </source>
</evidence>
<reference evidence="2 3" key="1">
    <citation type="journal article" date="2016" name="Nat. Commun.">
        <title>Thousands of microbial genomes shed light on interconnected biogeochemical processes in an aquifer system.</title>
        <authorList>
            <person name="Anantharaman K."/>
            <person name="Brown C.T."/>
            <person name="Hug L.A."/>
            <person name="Sharon I."/>
            <person name="Castelle C.J."/>
            <person name="Probst A.J."/>
            <person name="Thomas B.C."/>
            <person name="Singh A."/>
            <person name="Wilkins M.J."/>
            <person name="Karaoz U."/>
            <person name="Brodie E.L."/>
            <person name="Williams K.H."/>
            <person name="Hubbard S.S."/>
            <person name="Banfield J.F."/>
        </authorList>
    </citation>
    <scope>NUCLEOTIDE SEQUENCE [LARGE SCALE GENOMIC DNA]</scope>
</reference>
<sequence>MSKAKIKSTKLPGFLRDYFWDVRFDELDIKKSRFFVLKRVLDRADTGALRWLLRNYNTKEIVEVLYTTRDISQVTANFWTDYLKLDRKKVICLQKPHSPIQWGLSS</sequence>
<dbReference type="EMBL" id="MHBW01000031">
    <property type="protein sequence ID" value="OGY08114.1"/>
    <property type="molecule type" value="Genomic_DNA"/>
</dbReference>
<dbReference type="AlphaFoldDB" id="A0A1G1UY99"/>
<organism evidence="2 3">
    <name type="scientific">Candidatus Blackburnbacteria bacterium RIFCSPHIGHO2_01_FULL_43_15b</name>
    <dbReference type="NCBI Taxonomy" id="1797513"/>
    <lineage>
        <taxon>Bacteria</taxon>
        <taxon>Candidatus Blackburniibacteriota</taxon>
    </lineage>
</organism>
<dbReference type="InterPro" id="IPR053830">
    <property type="entry name" value="DUF6922"/>
</dbReference>
<dbReference type="Proteomes" id="UP000177967">
    <property type="component" value="Unassembled WGS sequence"/>
</dbReference>
<evidence type="ECO:0000259" key="1">
    <source>
        <dbReference type="Pfam" id="PF21956"/>
    </source>
</evidence>
<protein>
    <recommendedName>
        <fullName evidence="1">DUF6922 domain-containing protein</fullName>
    </recommendedName>
</protein>
<comment type="caution">
    <text evidence="2">The sequence shown here is derived from an EMBL/GenBank/DDBJ whole genome shotgun (WGS) entry which is preliminary data.</text>
</comment>
<dbReference type="STRING" id="1797513.A2782_03815"/>